<feature type="region of interest" description="Disordered" evidence="2">
    <location>
        <begin position="593"/>
        <end position="627"/>
    </location>
</feature>
<evidence type="ECO:0000313" key="3">
    <source>
        <dbReference type="EMBL" id="CAK0821615.1"/>
    </source>
</evidence>
<comment type="caution">
    <text evidence="3">The sequence shown here is derived from an EMBL/GenBank/DDBJ whole genome shotgun (WGS) entry which is preliminary data.</text>
</comment>
<keyword evidence="1" id="KW-0175">Coiled coil</keyword>
<dbReference type="EMBL" id="CAUYUJ010007669">
    <property type="protein sequence ID" value="CAK0821615.1"/>
    <property type="molecule type" value="Genomic_DNA"/>
</dbReference>
<gene>
    <name evidence="3" type="ORF">PCOR1329_LOCUS22842</name>
</gene>
<feature type="region of interest" description="Disordered" evidence="2">
    <location>
        <begin position="525"/>
        <end position="570"/>
    </location>
</feature>
<feature type="coiled-coil region" evidence="1">
    <location>
        <begin position="226"/>
        <end position="278"/>
    </location>
</feature>
<accession>A0ABN9RQV0</accession>
<evidence type="ECO:0000256" key="2">
    <source>
        <dbReference type="SAM" id="MobiDB-lite"/>
    </source>
</evidence>
<proteinExistence type="predicted"/>
<dbReference type="Proteomes" id="UP001189429">
    <property type="component" value="Unassembled WGS sequence"/>
</dbReference>
<feature type="region of interest" description="Disordered" evidence="2">
    <location>
        <begin position="647"/>
        <end position="666"/>
    </location>
</feature>
<feature type="region of interest" description="Disordered" evidence="2">
    <location>
        <begin position="75"/>
        <end position="97"/>
    </location>
</feature>
<organism evidence="3 4">
    <name type="scientific">Prorocentrum cordatum</name>
    <dbReference type="NCBI Taxonomy" id="2364126"/>
    <lineage>
        <taxon>Eukaryota</taxon>
        <taxon>Sar</taxon>
        <taxon>Alveolata</taxon>
        <taxon>Dinophyceae</taxon>
        <taxon>Prorocentrales</taxon>
        <taxon>Prorocentraceae</taxon>
        <taxon>Prorocentrum</taxon>
    </lineage>
</organism>
<reference evidence="3" key="1">
    <citation type="submission" date="2023-10" db="EMBL/GenBank/DDBJ databases">
        <authorList>
            <person name="Chen Y."/>
            <person name="Shah S."/>
            <person name="Dougan E. K."/>
            <person name="Thang M."/>
            <person name="Chan C."/>
        </authorList>
    </citation>
    <scope>NUCLEOTIDE SEQUENCE [LARGE SCALE GENOMIC DNA]</scope>
</reference>
<name>A0ABN9RQV0_9DINO</name>
<keyword evidence="4" id="KW-1185">Reference proteome</keyword>
<sequence>MFLHIGYHSFPPYSPSFLRLRPRSDLPAQLGDGYVELEAGDVSDGSDLVILGEGHESLERVAEMWQRRLAEEELKAHRKDEKRERKAQKALRAAAAPRVPASDAASLSLRPQALSQTIAATSDPMVKRVLETQQAVLAAQKPTETQVTADEAVRKAEARENECARTLAQAEFNEQVAIKALANASGLQVQAQGEGKVGRDQASNGECFRVEVDEAFFASTKELECEESEQKEFAELEKQLRDVQSVMATRSAEVKDWVERTKAMKAAIQDRMQKKRAKQLSDAKLAGTEAAKQVAAATVAAAASWHCSEYSHVLGLFNIGDSNDYWSAHRCEFFAGVWHSVSWCDRWHEFWYDPDFSIDEICAAFANMREWARIQGLAPIDGDEVVGAGIQLAPKSVILCDAMNDSKHISKVLRKFEVGISKSNMCLRCKQAPEDMRHRAWQCSANKDSKAHADSYKLVPAALTQGDSEGAQGARAARAMLEAARGAVLATHAAAGLAGGQREAVRLIRAAEGLLRTAVAVLATPRAPAPPQPAADAPPAAPRRRRRPRGRGARAGDGSKTETVEEGLMVDDAAEGAAASAEPMMLDDAWADELPAQRGRPPNSTGRSKGKDKDKDLGKSDENEDYTMERAEEFQLLLDRFRELAFKGKGKGKHGPPVLLRVMTVP</sequence>
<protein>
    <submittedName>
        <fullName evidence="3">Uncharacterized protein</fullName>
    </submittedName>
</protein>
<feature type="compositionally biased region" description="Basic and acidic residues" evidence="2">
    <location>
        <begin position="75"/>
        <end position="84"/>
    </location>
</feature>
<feature type="compositionally biased region" description="Basic and acidic residues" evidence="2">
    <location>
        <begin position="609"/>
        <end position="627"/>
    </location>
</feature>
<feature type="compositionally biased region" description="Basic residues" evidence="2">
    <location>
        <begin position="542"/>
        <end position="552"/>
    </location>
</feature>
<evidence type="ECO:0000256" key="1">
    <source>
        <dbReference type="SAM" id="Coils"/>
    </source>
</evidence>
<evidence type="ECO:0000313" key="4">
    <source>
        <dbReference type="Proteomes" id="UP001189429"/>
    </source>
</evidence>